<feature type="region of interest" description="Disordered" evidence="1">
    <location>
        <begin position="1"/>
        <end position="20"/>
    </location>
</feature>
<dbReference type="AlphaFoldDB" id="A0A9P8PA35"/>
<reference evidence="2" key="1">
    <citation type="journal article" date="2021" name="Open Biol.">
        <title>Shared evolutionary footprints suggest mitochondrial oxidative damage underlies multiple complex I losses in fungi.</title>
        <authorList>
            <person name="Schikora-Tamarit M.A."/>
            <person name="Marcet-Houben M."/>
            <person name="Nosek J."/>
            <person name="Gabaldon T."/>
        </authorList>
    </citation>
    <scope>NUCLEOTIDE SEQUENCE</scope>
    <source>
        <strain evidence="2">CBS6341</strain>
    </source>
</reference>
<comment type="caution">
    <text evidence="2">The sequence shown here is derived from an EMBL/GenBank/DDBJ whole genome shotgun (WGS) entry which is preliminary data.</text>
</comment>
<name>A0A9P8PA35_9ASCO</name>
<feature type="compositionally biased region" description="Basic and acidic residues" evidence="1">
    <location>
        <begin position="1"/>
        <end position="17"/>
    </location>
</feature>
<organism evidence="2 3">
    <name type="scientific">Wickerhamomyces mucosus</name>
    <dbReference type="NCBI Taxonomy" id="1378264"/>
    <lineage>
        <taxon>Eukaryota</taxon>
        <taxon>Fungi</taxon>
        <taxon>Dikarya</taxon>
        <taxon>Ascomycota</taxon>
        <taxon>Saccharomycotina</taxon>
        <taxon>Saccharomycetes</taxon>
        <taxon>Phaffomycetales</taxon>
        <taxon>Wickerhamomycetaceae</taxon>
        <taxon>Wickerhamomyces</taxon>
    </lineage>
</organism>
<sequence>MINEPRPKAEPNSKADGVDGPILFDLVKRDPEELCLINDCGCELIHGVSNNREDCSNAGSGVWEYS</sequence>
<protein>
    <submittedName>
        <fullName evidence="2">Uncharacterized protein</fullName>
    </submittedName>
</protein>
<evidence type="ECO:0000313" key="3">
    <source>
        <dbReference type="Proteomes" id="UP000769528"/>
    </source>
</evidence>
<keyword evidence="3" id="KW-1185">Reference proteome</keyword>
<accession>A0A9P8PA35</accession>
<dbReference type="EMBL" id="JAEUBF010001380">
    <property type="protein sequence ID" value="KAH3667780.1"/>
    <property type="molecule type" value="Genomic_DNA"/>
</dbReference>
<evidence type="ECO:0000313" key="2">
    <source>
        <dbReference type="EMBL" id="KAH3667780.1"/>
    </source>
</evidence>
<gene>
    <name evidence="2" type="ORF">WICMUC_005312</name>
</gene>
<reference evidence="2" key="2">
    <citation type="submission" date="2021-01" db="EMBL/GenBank/DDBJ databases">
        <authorList>
            <person name="Schikora-Tamarit M.A."/>
        </authorList>
    </citation>
    <scope>NUCLEOTIDE SEQUENCE</scope>
    <source>
        <strain evidence="2">CBS6341</strain>
    </source>
</reference>
<proteinExistence type="predicted"/>
<dbReference type="Proteomes" id="UP000769528">
    <property type="component" value="Unassembled WGS sequence"/>
</dbReference>
<evidence type="ECO:0000256" key="1">
    <source>
        <dbReference type="SAM" id="MobiDB-lite"/>
    </source>
</evidence>